<dbReference type="SUPFAM" id="SSF55205">
    <property type="entry name" value="EPT/RTPC-like"/>
    <property type="match status" value="1"/>
</dbReference>
<dbReference type="InterPro" id="IPR036968">
    <property type="entry name" value="Enolpyruvate_Tfrase_sf"/>
</dbReference>
<dbReference type="PROSITE" id="PS51257">
    <property type="entry name" value="PROKAR_LIPOPROTEIN"/>
    <property type="match status" value="1"/>
</dbReference>
<comment type="caution">
    <text evidence="3">The sequence shown here is derived from an EMBL/GenBank/DDBJ whole genome shotgun (WGS) entry which is preliminary data.</text>
</comment>
<evidence type="ECO:0000313" key="4">
    <source>
        <dbReference type="Proteomes" id="UP000253741"/>
    </source>
</evidence>
<dbReference type="GO" id="GO:0016765">
    <property type="term" value="F:transferase activity, transferring alkyl or aryl (other than methyl) groups"/>
    <property type="evidence" value="ECO:0007669"/>
    <property type="project" value="InterPro"/>
</dbReference>
<dbReference type="AlphaFoldDB" id="A0A370BDJ7"/>
<dbReference type="RefSeq" id="WP_114623905.1">
    <property type="nucleotide sequence ID" value="NZ_QQNA01000087.1"/>
</dbReference>
<organism evidence="3 4">
    <name type="scientific">Streptomyces corynorhini</name>
    <dbReference type="NCBI Taxonomy" id="2282652"/>
    <lineage>
        <taxon>Bacteria</taxon>
        <taxon>Bacillati</taxon>
        <taxon>Actinomycetota</taxon>
        <taxon>Actinomycetes</taxon>
        <taxon>Kitasatosporales</taxon>
        <taxon>Streptomycetaceae</taxon>
        <taxon>Streptomyces</taxon>
    </lineage>
</organism>
<keyword evidence="4" id="KW-1185">Reference proteome</keyword>
<sequence>MTPGDRLRPGRVDSHGDHRIAMTAAVAAACAAEGTCAIDGWDAVATSHPRSAEPLVRLTGAFAEPAA</sequence>
<dbReference type="Gene3D" id="3.65.10.10">
    <property type="entry name" value="Enolpyruvate transferase domain"/>
    <property type="match status" value="1"/>
</dbReference>
<keyword evidence="1" id="KW-0808">Transferase</keyword>
<accession>A0A370BDJ7</accession>
<dbReference type="InterPro" id="IPR013792">
    <property type="entry name" value="RNA3'P_cycl/enolpyr_Trfase_a/b"/>
</dbReference>
<dbReference type="Proteomes" id="UP000253741">
    <property type="component" value="Unassembled WGS sequence"/>
</dbReference>
<name>A0A370BDJ7_9ACTN</name>
<dbReference type="OrthoDB" id="9809920at2"/>
<evidence type="ECO:0000313" key="3">
    <source>
        <dbReference type="EMBL" id="RDG37776.1"/>
    </source>
</evidence>
<dbReference type="Pfam" id="PF00275">
    <property type="entry name" value="EPSP_synthase"/>
    <property type="match status" value="1"/>
</dbReference>
<dbReference type="EMBL" id="QQNA01000087">
    <property type="protein sequence ID" value="RDG37776.1"/>
    <property type="molecule type" value="Genomic_DNA"/>
</dbReference>
<reference evidence="3 4" key="1">
    <citation type="submission" date="2018-07" db="EMBL/GenBank/DDBJ databases">
        <title>Streptomyces species from bats.</title>
        <authorList>
            <person name="Dunlap C."/>
        </authorList>
    </citation>
    <scope>NUCLEOTIDE SEQUENCE [LARGE SCALE GENOMIC DNA]</scope>
    <source>
        <strain evidence="3 4">AC230</strain>
    </source>
</reference>
<evidence type="ECO:0000259" key="2">
    <source>
        <dbReference type="Pfam" id="PF00275"/>
    </source>
</evidence>
<dbReference type="InterPro" id="IPR001986">
    <property type="entry name" value="Enolpyruvate_Tfrase_dom"/>
</dbReference>
<evidence type="ECO:0000256" key="1">
    <source>
        <dbReference type="ARBA" id="ARBA00022679"/>
    </source>
</evidence>
<proteinExistence type="predicted"/>
<gene>
    <name evidence="3" type="ORF">DVH02_12750</name>
</gene>
<feature type="domain" description="Enolpyruvate transferase" evidence="2">
    <location>
        <begin position="3"/>
        <end position="51"/>
    </location>
</feature>
<protein>
    <recommendedName>
        <fullName evidence="2">Enolpyruvate transferase domain-containing protein</fullName>
    </recommendedName>
</protein>